<dbReference type="EMBL" id="QYZP01000002">
    <property type="protein sequence ID" value="RJN31934.1"/>
    <property type="molecule type" value="Genomic_DNA"/>
</dbReference>
<dbReference type="RefSeq" id="WP_119902721.1">
    <property type="nucleotide sequence ID" value="NZ_QYZP01000002.1"/>
</dbReference>
<dbReference type="AlphaFoldDB" id="A0A3A4FAW2"/>
<evidence type="ECO:0000256" key="1">
    <source>
        <dbReference type="ARBA" id="ARBA00004141"/>
    </source>
</evidence>
<dbReference type="InterPro" id="IPR051598">
    <property type="entry name" value="TSUP/Inactive_protease-like"/>
</dbReference>
<keyword evidence="5 6" id="KW-0472">Membrane</keyword>
<keyword evidence="8" id="KW-1185">Reference proteome</keyword>
<proteinExistence type="inferred from homology"/>
<gene>
    <name evidence="7" type="ORF">D3250_07425</name>
</gene>
<feature type="transmembrane region" description="Helical" evidence="6">
    <location>
        <begin position="46"/>
        <end position="63"/>
    </location>
</feature>
<dbReference type="Pfam" id="PF01925">
    <property type="entry name" value="TauE"/>
    <property type="match status" value="1"/>
</dbReference>
<dbReference type="GO" id="GO:0005886">
    <property type="term" value="C:plasma membrane"/>
    <property type="evidence" value="ECO:0007669"/>
    <property type="project" value="UniProtKB-SubCell"/>
</dbReference>
<evidence type="ECO:0000256" key="2">
    <source>
        <dbReference type="ARBA" id="ARBA00009142"/>
    </source>
</evidence>
<organism evidence="7 8">
    <name type="scientific">Nesterenkonia natronophila</name>
    <dbReference type="NCBI Taxonomy" id="2174932"/>
    <lineage>
        <taxon>Bacteria</taxon>
        <taxon>Bacillati</taxon>
        <taxon>Actinomycetota</taxon>
        <taxon>Actinomycetes</taxon>
        <taxon>Micrococcales</taxon>
        <taxon>Micrococcaceae</taxon>
        <taxon>Nesterenkonia</taxon>
    </lineage>
</organism>
<feature type="transmembrane region" description="Helical" evidence="6">
    <location>
        <begin position="201"/>
        <end position="221"/>
    </location>
</feature>
<keyword evidence="3 6" id="KW-0812">Transmembrane</keyword>
<dbReference type="Proteomes" id="UP000266615">
    <property type="component" value="Unassembled WGS sequence"/>
</dbReference>
<comment type="caution">
    <text evidence="7">The sequence shown here is derived from an EMBL/GenBank/DDBJ whole genome shotgun (WGS) entry which is preliminary data.</text>
</comment>
<protein>
    <recommendedName>
        <fullName evidence="6">Probable membrane transporter protein</fullName>
    </recommendedName>
</protein>
<evidence type="ECO:0000256" key="3">
    <source>
        <dbReference type="ARBA" id="ARBA00022692"/>
    </source>
</evidence>
<evidence type="ECO:0000313" key="8">
    <source>
        <dbReference type="Proteomes" id="UP000266615"/>
    </source>
</evidence>
<dbReference type="PANTHER" id="PTHR43701">
    <property type="entry name" value="MEMBRANE TRANSPORTER PROTEIN MJ0441-RELATED"/>
    <property type="match status" value="1"/>
</dbReference>
<keyword evidence="4 6" id="KW-1133">Transmembrane helix</keyword>
<name>A0A3A4FAW2_9MICC</name>
<reference evidence="7 8" key="1">
    <citation type="submission" date="2018-09" db="EMBL/GenBank/DDBJ databases">
        <title>Nesterenkonia natronophila sp. nov., an alkaliphilic actinobacteriume isolated from a soda lake, and emended description of the genus Nesterenkonia.</title>
        <authorList>
            <person name="Menes R.J."/>
            <person name="Iriarte A."/>
        </authorList>
    </citation>
    <scope>NUCLEOTIDE SEQUENCE [LARGE SCALE GENOMIC DNA]</scope>
    <source>
        <strain evidence="7 8">M8</strain>
    </source>
</reference>
<comment type="subcellular location">
    <subcellularLocation>
        <location evidence="6">Cell membrane</location>
        <topology evidence="6">Multi-pass membrane protein</topology>
    </subcellularLocation>
    <subcellularLocation>
        <location evidence="1">Membrane</location>
        <topology evidence="1">Multi-pass membrane protein</topology>
    </subcellularLocation>
</comment>
<feature type="transmembrane region" description="Helical" evidence="6">
    <location>
        <begin position="75"/>
        <end position="93"/>
    </location>
</feature>
<dbReference type="PANTHER" id="PTHR43701:SF2">
    <property type="entry name" value="MEMBRANE TRANSPORTER PROTEIN YJNA-RELATED"/>
    <property type="match status" value="1"/>
</dbReference>
<evidence type="ECO:0000313" key="7">
    <source>
        <dbReference type="EMBL" id="RJN31934.1"/>
    </source>
</evidence>
<dbReference type="OrthoDB" id="528320at2"/>
<evidence type="ECO:0000256" key="5">
    <source>
        <dbReference type="ARBA" id="ARBA00023136"/>
    </source>
</evidence>
<feature type="transmembrane region" description="Helical" evidence="6">
    <location>
        <begin position="99"/>
        <end position="118"/>
    </location>
</feature>
<sequence length="305" mass="31189">MSTALIVTMVLAVGIGLSLGLLGGGGTILAVPLLAYVAGMPAQEAIAASMFIIGVTALISVAAHARRGNVRWRMGLLFGVASMIGAFGGGVLGSQLPGVVLMVAFGAMMIATALAMVLDRRTPTESKAQSKLPVFKIIMEGLVVGLVTGVVGAGGGFLVVPALVLLGGLPMSAAVGTSLLIISMKSFTGMAGYLTSVSIDWGPVLMITGVTVAGALIGAAVSSKVPDKMLKKAFGYMVLAMGVVVLLYELPIIYGLTTGIVIIITLIVVKVLQRRLSKVEAQTSITPAREAEASPQTAMRGEHRE</sequence>
<evidence type="ECO:0000256" key="4">
    <source>
        <dbReference type="ARBA" id="ARBA00022989"/>
    </source>
</evidence>
<evidence type="ECO:0000256" key="6">
    <source>
        <dbReference type="RuleBase" id="RU363041"/>
    </source>
</evidence>
<feature type="transmembrane region" description="Helical" evidence="6">
    <location>
        <begin position="139"/>
        <end position="166"/>
    </location>
</feature>
<accession>A0A3A4FAW2</accession>
<dbReference type="InterPro" id="IPR002781">
    <property type="entry name" value="TM_pro_TauE-like"/>
</dbReference>
<keyword evidence="6" id="KW-1003">Cell membrane</keyword>
<feature type="transmembrane region" description="Helical" evidence="6">
    <location>
        <begin position="254"/>
        <end position="272"/>
    </location>
</feature>
<comment type="similarity">
    <text evidence="2 6">Belongs to the 4-toluene sulfonate uptake permease (TSUP) (TC 2.A.102) family.</text>
</comment>